<feature type="region of interest" description="Disordered" evidence="2">
    <location>
        <begin position="45"/>
        <end position="77"/>
    </location>
</feature>
<proteinExistence type="predicted"/>
<evidence type="ECO:0000313" key="4">
    <source>
        <dbReference type="Proteomes" id="UP000028582"/>
    </source>
</evidence>
<dbReference type="AlphaFoldDB" id="A0A080ZTL3"/>
<feature type="compositionally biased region" description="Basic residues" evidence="2">
    <location>
        <begin position="62"/>
        <end position="77"/>
    </location>
</feature>
<dbReference type="OrthoDB" id="127684at2759"/>
<keyword evidence="1" id="KW-0175">Coiled coil</keyword>
<evidence type="ECO:0000256" key="2">
    <source>
        <dbReference type="SAM" id="MobiDB-lite"/>
    </source>
</evidence>
<feature type="compositionally biased region" description="Basic and acidic residues" evidence="2">
    <location>
        <begin position="46"/>
        <end position="61"/>
    </location>
</feature>
<name>A0A080ZTL3_PHYNI</name>
<comment type="caution">
    <text evidence="3">The sequence shown here is derived from an EMBL/GenBank/DDBJ whole genome shotgun (WGS) entry which is preliminary data.</text>
</comment>
<dbReference type="Proteomes" id="UP000028582">
    <property type="component" value="Unassembled WGS sequence"/>
</dbReference>
<accession>A0A080ZTL3</accession>
<reference evidence="3 4" key="1">
    <citation type="submission" date="2013-11" db="EMBL/GenBank/DDBJ databases">
        <title>The Genome Sequence of Phytophthora parasitica P1976.</title>
        <authorList>
            <consortium name="The Broad Institute Genomics Platform"/>
            <person name="Russ C."/>
            <person name="Tyler B."/>
            <person name="Panabieres F."/>
            <person name="Shan W."/>
            <person name="Tripathy S."/>
            <person name="Grunwald N."/>
            <person name="Machado M."/>
            <person name="Johnson C.S."/>
            <person name="Walker B."/>
            <person name="Young S."/>
            <person name="Zeng Q."/>
            <person name="Gargeya S."/>
            <person name="Fitzgerald M."/>
            <person name="Haas B."/>
            <person name="Abouelleil A."/>
            <person name="Allen A.W."/>
            <person name="Alvarado L."/>
            <person name="Arachchi H.M."/>
            <person name="Berlin A.M."/>
            <person name="Chapman S.B."/>
            <person name="Gainer-Dewar J."/>
            <person name="Goldberg J."/>
            <person name="Griggs A."/>
            <person name="Gujja S."/>
            <person name="Hansen M."/>
            <person name="Howarth C."/>
            <person name="Imamovic A."/>
            <person name="Ireland A."/>
            <person name="Larimer J."/>
            <person name="McCowan C."/>
            <person name="Murphy C."/>
            <person name="Pearson M."/>
            <person name="Poon T.W."/>
            <person name="Priest M."/>
            <person name="Roberts A."/>
            <person name="Saif S."/>
            <person name="Shea T."/>
            <person name="Sisk P."/>
            <person name="Sykes S."/>
            <person name="Wortman J."/>
            <person name="Nusbaum C."/>
            <person name="Birren B."/>
        </authorList>
    </citation>
    <scope>NUCLEOTIDE SEQUENCE [LARGE SCALE GENOMIC DNA]</scope>
    <source>
        <strain evidence="3 4">P1976</strain>
    </source>
</reference>
<protein>
    <recommendedName>
        <fullName evidence="5">START domain-containing protein</fullName>
    </recommendedName>
</protein>
<sequence length="449" mass="51109">MISDLEFLNEMTALLETENHVSVSEATPRTPIEVNFQQSWATISTQHDHVKIDNNEGEKPSTRKSKRHSKNPDPRRKKYRLKAKSQLDELRQTADELSTKLQELLDARNGAHTTARTDLVLSTTFWKQIATQQHEQRLLAEAERKNLLAIVNSQGSYIESMRNVPHAYAEESSALALVAPNRDSLCGVATIHDTIDDLKWLRLKSSVASVYTTYLQEVGISYARIDQVFRDAEMECLPIGKVDGCYKYKPTGELKYFQHRNRLLQPFGFQAACLTMWELSTVAHRQNDRYVYCDVSDPENTKAVQFRLRKTLANGSPVSILKHVVSRRFTEKDRVVIVWKVFSEGEGIFSGMDTDETAWVSIRPLNDGSKKTTLMEFCSRQVPVPYLTANAHDPAVKEFQKMMEDAVAEDAQIVASKLQKASQRALYIPWHLSSVVKSQRTEITEENVS</sequence>
<feature type="coiled-coil region" evidence="1">
    <location>
        <begin position="80"/>
        <end position="107"/>
    </location>
</feature>
<evidence type="ECO:0000256" key="1">
    <source>
        <dbReference type="SAM" id="Coils"/>
    </source>
</evidence>
<evidence type="ECO:0008006" key="5">
    <source>
        <dbReference type="Google" id="ProtNLM"/>
    </source>
</evidence>
<dbReference type="EMBL" id="ANJA01002439">
    <property type="protein sequence ID" value="ETO69974.1"/>
    <property type="molecule type" value="Genomic_DNA"/>
</dbReference>
<gene>
    <name evidence="3" type="ORF">F444_13497</name>
</gene>
<organism evidence="3 4">
    <name type="scientific">Phytophthora nicotianae P1976</name>
    <dbReference type="NCBI Taxonomy" id="1317066"/>
    <lineage>
        <taxon>Eukaryota</taxon>
        <taxon>Sar</taxon>
        <taxon>Stramenopiles</taxon>
        <taxon>Oomycota</taxon>
        <taxon>Peronosporomycetes</taxon>
        <taxon>Peronosporales</taxon>
        <taxon>Peronosporaceae</taxon>
        <taxon>Phytophthora</taxon>
    </lineage>
</organism>
<evidence type="ECO:0000313" key="3">
    <source>
        <dbReference type="EMBL" id="ETO69974.1"/>
    </source>
</evidence>